<organism evidence="5 6">
    <name type="scientific">Pyrus ussuriensis x Pyrus communis</name>
    <dbReference type="NCBI Taxonomy" id="2448454"/>
    <lineage>
        <taxon>Eukaryota</taxon>
        <taxon>Viridiplantae</taxon>
        <taxon>Streptophyta</taxon>
        <taxon>Embryophyta</taxon>
        <taxon>Tracheophyta</taxon>
        <taxon>Spermatophyta</taxon>
        <taxon>Magnoliopsida</taxon>
        <taxon>eudicotyledons</taxon>
        <taxon>Gunneridae</taxon>
        <taxon>Pentapetalae</taxon>
        <taxon>rosids</taxon>
        <taxon>fabids</taxon>
        <taxon>Rosales</taxon>
        <taxon>Rosaceae</taxon>
        <taxon>Amygdaloideae</taxon>
        <taxon>Maleae</taxon>
        <taxon>Pyrus</taxon>
    </lineage>
</organism>
<name>A0A5N5F2B6_9ROSA</name>
<sequence>MSTGRQQGEVWLLSAVSFAVLQGGFGGMDCDRAFSSHLDSRVEAQKANMAKRELSSTLRNLKVYAKSNLERGEERRRCQTIPYHLRFPFYEPDFGWGKPPWVTSGTEFKNLIVLMDTRDGDGIEVSLNLKEEDLAIFESTKELLEYASLNPTGANVPPPFNSFESTGLPYEIQRSNVEFLLTIEPFLSLFILQVLSFHKFQGVQTLLSNEMHGELYKALSAIYCKIMSVIPSLDTTQTGSKSGIQALRSLHVAHEKSKNVASFIWQVFPQ</sequence>
<dbReference type="GO" id="GO:0016746">
    <property type="term" value="F:acyltransferase activity"/>
    <property type="evidence" value="ECO:0007669"/>
    <property type="project" value="UniProtKB-KW"/>
</dbReference>
<dbReference type="Pfam" id="PF02458">
    <property type="entry name" value="Transferase"/>
    <property type="match status" value="1"/>
</dbReference>
<keyword evidence="2" id="KW-0808">Transferase</keyword>
<evidence type="ECO:0008006" key="7">
    <source>
        <dbReference type="Google" id="ProtNLM"/>
    </source>
</evidence>
<evidence type="ECO:0000256" key="1">
    <source>
        <dbReference type="ARBA" id="ARBA00009861"/>
    </source>
</evidence>
<keyword evidence="6" id="KW-1185">Reference proteome</keyword>
<evidence type="ECO:0000313" key="5">
    <source>
        <dbReference type="EMBL" id="KAB2597117.1"/>
    </source>
</evidence>
<accession>A0A5N5F2B6</accession>
<keyword evidence="3" id="KW-0012">Acyltransferase</keyword>
<reference evidence="5 6" key="1">
    <citation type="submission" date="2019-09" db="EMBL/GenBank/DDBJ databases">
        <authorList>
            <person name="Ou C."/>
        </authorList>
    </citation>
    <scope>NUCLEOTIDE SEQUENCE [LARGE SCALE GENOMIC DNA]</scope>
    <source>
        <strain evidence="5">S2</strain>
        <tissue evidence="5">Leaf</tissue>
    </source>
</reference>
<evidence type="ECO:0000256" key="4">
    <source>
        <dbReference type="SAM" id="SignalP"/>
    </source>
</evidence>
<feature type="chain" id="PRO_5024320487" description="BAHD acyltransferase" evidence="4">
    <location>
        <begin position="27"/>
        <end position="270"/>
    </location>
</feature>
<keyword evidence="4" id="KW-0732">Signal</keyword>
<dbReference type="Gene3D" id="3.30.559.10">
    <property type="entry name" value="Chloramphenicol acetyltransferase-like domain"/>
    <property type="match status" value="1"/>
</dbReference>
<comment type="similarity">
    <text evidence="1">Belongs to the plant acyltransferase family.</text>
</comment>
<proteinExistence type="inferred from homology"/>
<dbReference type="PANTHER" id="PTHR31623">
    <property type="entry name" value="F21J9.9"/>
    <property type="match status" value="1"/>
</dbReference>
<reference evidence="6" key="2">
    <citation type="submission" date="2019-10" db="EMBL/GenBank/DDBJ databases">
        <title>A de novo genome assembly of a pear dwarfing rootstock.</title>
        <authorList>
            <person name="Wang F."/>
            <person name="Wang J."/>
            <person name="Li S."/>
            <person name="Zhang Y."/>
            <person name="Fang M."/>
            <person name="Ma L."/>
            <person name="Zhao Y."/>
            <person name="Jiang S."/>
        </authorList>
    </citation>
    <scope>NUCLEOTIDE SEQUENCE [LARGE SCALE GENOMIC DNA]</scope>
</reference>
<dbReference type="OrthoDB" id="1193784at2759"/>
<evidence type="ECO:0000256" key="3">
    <source>
        <dbReference type="ARBA" id="ARBA00023315"/>
    </source>
</evidence>
<dbReference type="EMBL" id="SMOL01000768">
    <property type="protein sequence ID" value="KAB2597117.1"/>
    <property type="molecule type" value="Genomic_DNA"/>
</dbReference>
<dbReference type="PANTHER" id="PTHR31623:SF17">
    <property type="entry name" value="F21J9.9"/>
    <property type="match status" value="1"/>
</dbReference>
<feature type="signal peptide" evidence="4">
    <location>
        <begin position="1"/>
        <end position="26"/>
    </location>
</feature>
<dbReference type="InterPro" id="IPR023213">
    <property type="entry name" value="CAT-like_dom_sf"/>
</dbReference>
<protein>
    <recommendedName>
        <fullName evidence="7">BAHD acyltransferase</fullName>
    </recommendedName>
</protein>
<comment type="caution">
    <text evidence="5">The sequence shown here is derived from an EMBL/GenBank/DDBJ whole genome shotgun (WGS) entry which is preliminary data.</text>
</comment>
<evidence type="ECO:0000313" key="6">
    <source>
        <dbReference type="Proteomes" id="UP000327157"/>
    </source>
</evidence>
<evidence type="ECO:0000256" key="2">
    <source>
        <dbReference type="ARBA" id="ARBA00022679"/>
    </source>
</evidence>
<dbReference type="Proteomes" id="UP000327157">
    <property type="component" value="Chromosome 1"/>
</dbReference>
<gene>
    <name evidence="5" type="ORF">D8674_000037</name>
</gene>
<dbReference type="AlphaFoldDB" id="A0A5N5F2B6"/>
<reference evidence="5 6" key="3">
    <citation type="submission" date="2019-11" db="EMBL/GenBank/DDBJ databases">
        <title>A de novo genome assembly of a pear dwarfing rootstock.</title>
        <authorList>
            <person name="Wang F."/>
            <person name="Wang J."/>
            <person name="Li S."/>
            <person name="Zhang Y."/>
            <person name="Fang M."/>
            <person name="Ma L."/>
            <person name="Zhao Y."/>
            <person name="Jiang S."/>
        </authorList>
    </citation>
    <scope>NUCLEOTIDE SEQUENCE [LARGE SCALE GENOMIC DNA]</scope>
    <source>
        <strain evidence="5">S2</strain>
        <tissue evidence="5">Leaf</tissue>
    </source>
</reference>